<protein>
    <submittedName>
        <fullName evidence="1">Uncharacterized protein</fullName>
    </submittedName>
</protein>
<accession>H0JM72</accession>
<gene>
    <name evidence="1" type="ORF">AK37_03453</name>
</gene>
<evidence type="ECO:0000313" key="2">
    <source>
        <dbReference type="Proteomes" id="UP000005064"/>
    </source>
</evidence>
<proteinExistence type="predicted"/>
<name>H0JM72_9NOCA</name>
<dbReference type="AlphaFoldDB" id="H0JM72"/>
<dbReference type="RefSeq" id="WP_006550687.1">
    <property type="nucleotide sequence ID" value="NZ_AHBW01000029.1"/>
</dbReference>
<dbReference type="Proteomes" id="UP000005064">
    <property type="component" value="Unassembled WGS sequence"/>
</dbReference>
<sequence length="403" mass="43999">MGRFESVDALQNMLARDVFSETASAKKAAGRALGTLVELITFYMIRDWELEGGLAIERGLPEYGNKSINHNVEFTLHPASNSIQVPIADRDKSLTLRQIMVGLKEAGSTISLETSRPKTLRTAKGLLRHAALCGEEPGAFWTAHMVGGADAFLLTRLVEKPYAMFECKRVGIEEGMSKGPQTIEKAKQGAYVARTVSGLQRVPLSDGRVAAAVEDASGTLVTHENYYDFLRSAIDRGDLAQLANVVLTVGVVSNHGNWFTAETQNKEMRVLAQSYDWLLFLTDAGLAEFVQDVLHGTQESLAPVREAFKASFGRTGGGTSFTKVTIDERADAALTHYFATEQPWDRWFNVIAPAPSAVEHVAKTDVEAVDTVGEAGAALPSVSLDELRADLHRLRRLHEQEGI</sequence>
<evidence type="ECO:0000313" key="1">
    <source>
        <dbReference type="EMBL" id="EHK85789.1"/>
    </source>
</evidence>
<comment type="caution">
    <text evidence="1">The sequence shown here is derived from an EMBL/GenBank/DDBJ whole genome shotgun (WGS) entry which is preliminary data.</text>
</comment>
<dbReference type="EMBL" id="AHBW01000029">
    <property type="protein sequence ID" value="EHK85789.1"/>
    <property type="molecule type" value="Genomic_DNA"/>
</dbReference>
<organism evidence="1 2">
    <name type="scientific">Rhodococcus pyridinivorans AK37</name>
    <dbReference type="NCBI Taxonomy" id="1114960"/>
    <lineage>
        <taxon>Bacteria</taxon>
        <taxon>Bacillati</taxon>
        <taxon>Actinomycetota</taxon>
        <taxon>Actinomycetes</taxon>
        <taxon>Mycobacteriales</taxon>
        <taxon>Nocardiaceae</taxon>
        <taxon>Rhodococcus</taxon>
    </lineage>
</organism>
<reference evidence="1 2" key="1">
    <citation type="submission" date="2011-12" db="EMBL/GenBank/DDBJ databases">
        <authorList>
            <person name="Kriszt B."/>
            <person name="Tancsics A."/>
            <person name="Cserhati M."/>
            <person name="Toth A."/>
            <person name="Nagy I."/>
            <person name="Horvath B."/>
            <person name="Tamura T."/>
            <person name="Kukolya J."/>
            <person name="Szoboszlay S."/>
        </authorList>
    </citation>
    <scope>NUCLEOTIDE SEQUENCE [LARGE SCALE GENOMIC DNA]</scope>
    <source>
        <strain evidence="1 2">AK37</strain>
    </source>
</reference>